<proteinExistence type="predicted"/>
<dbReference type="AlphaFoldDB" id="A0AAD4KHJ4"/>
<keyword evidence="3" id="KW-1185">Reference proteome</keyword>
<protein>
    <submittedName>
        <fullName evidence="2">Uncharacterized protein</fullName>
    </submittedName>
</protein>
<dbReference type="GeneID" id="70251230"/>
<organism evidence="2 3">
    <name type="scientific">Talaromyces proteolyticus</name>
    <dbReference type="NCBI Taxonomy" id="1131652"/>
    <lineage>
        <taxon>Eukaryota</taxon>
        <taxon>Fungi</taxon>
        <taxon>Dikarya</taxon>
        <taxon>Ascomycota</taxon>
        <taxon>Pezizomycotina</taxon>
        <taxon>Eurotiomycetes</taxon>
        <taxon>Eurotiomycetidae</taxon>
        <taxon>Eurotiales</taxon>
        <taxon>Trichocomaceae</taxon>
        <taxon>Talaromyces</taxon>
        <taxon>Talaromyces sect. Bacilispori</taxon>
    </lineage>
</organism>
<dbReference type="Proteomes" id="UP001201262">
    <property type="component" value="Unassembled WGS sequence"/>
</dbReference>
<comment type="caution">
    <text evidence="2">The sequence shown here is derived from an EMBL/GenBank/DDBJ whole genome shotgun (WGS) entry which is preliminary data.</text>
</comment>
<dbReference type="EMBL" id="JAJTJA010000011">
    <property type="protein sequence ID" value="KAH8691906.1"/>
    <property type="molecule type" value="Genomic_DNA"/>
</dbReference>
<evidence type="ECO:0000256" key="1">
    <source>
        <dbReference type="SAM" id="MobiDB-lite"/>
    </source>
</evidence>
<name>A0AAD4KHJ4_9EURO</name>
<accession>A0AAD4KHJ4</accession>
<gene>
    <name evidence="2" type="ORF">BGW36DRAFT_431148</name>
</gene>
<reference evidence="2" key="1">
    <citation type="submission" date="2021-12" db="EMBL/GenBank/DDBJ databases">
        <title>Convergent genome expansion in fungi linked to evolution of root-endophyte symbiosis.</title>
        <authorList>
            <consortium name="DOE Joint Genome Institute"/>
            <person name="Ke Y.-H."/>
            <person name="Bonito G."/>
            <person name="Liao H.-L."/>
            <person name="Looney B."/>
            <person name="Rojas-Flechas A."/>
            <person name="Nash J."/>
            <person name="Hameed K."/>
            <person name="Schadt C."/>
            <person name="Martin F."/>
            <person name="Crous P.W."/>
            <person name="Miettinen O."/>
            <person name="Magnuson J.K."/>
            <person name="Labbe J."/>
            <person name="Jacobson D."/>
            <person name="Doktycz M.J."/>
            <person name="Veneault-Fourrey C."/>
            <person name="Kuo A."/>
            <person name="Mondo S."/>
            <person name="Calhoun S."/>
            <person name="Riley R."/>
            <person name="Ohm R."/>
            <person name="LaButti K."/>
            <person name="Andreopoulos B."/>
            <person name="Pangilinan J."/>
            <person name="Nolan M."/>
            <person name="Tritt A."/>
            <person name="Clum A."/>
            <person name="Lipzen A."/>
            <person name="Daum C."/>
            <person name="Barry K."/>
            <person name="Grigoriev I.V."/>
            <person name="Vilgalys R."/>
        </authorList>
    </citation>
    <scope>NUCLEOTIDE SEQUENCE</scope>
    <source>
        <strain evidence="2">PMI_201</strain>
    </source>
</reference>
<dbReference type="RefSeq" id="XP_046067903.1">
    <property type="nucleotide sequence ID" value="XM_046220943.1"/>
</dbReference>
<feature type="region of interest" description="Disordered" evidence="1">
    <location>
        <begin position="26"/>
        <end position="49"/>
    </location>
</feature>
<evidence type="ECO:0000313" key="2">
    <source>
        <dbReference type="EMBL" id="KAH8691906.1"/>
    </source>
</evidence>
<sequence length="127" mass="14912">MAQTPNKLYPIEEEITPLDHQILRAGGSSSNLERLPSRLQQSKHQRSTSLREEIEELAYENSYLKAELAWNQEARRALMELHEKTFEAATMIRESLIRVNDRLRQCEDRYLELWGVPPDKRMSEMGI</sequence>
<feature type="compositionally biased region" description="Polar residues" evidence="1">
    <location>
        <begin position="27"/>
        <end position="40"/>
    </location>
</feature>
<evidence type="ECO:0000313" key="3">
    <source>
        <dbReference type="Proteomes" id="UP001201262"/>
    </source>
</evidence>